<protein>
    <submittedName>
        <fullName evidence="7">NAD(P)H-flavin oxidoreductase</fullName>
        <ecNumber evidence="7">1.-.-.-</ecNumber>
    </submittedName>
</protein>
<evidence type="ECO:0000256" key="1">
    <source>
        <dbReference type="ARBA" id="ARBA00008366"/>
    </source>
</evidence>
<keyword evidence="4 5" id="KW-0560">Oxidoreductase</keyword>
<proteinExistence type="inferred from homology"/>
<dbReference type="PANTHER" id="PTHR43425:SF3">
    <property type="entry name" value="NADPH-DEPENDENT OXIDOREDUCTASE"/>
    <property type="match status" value="1"/>
</dbReference>
<dbReference type="InterPro" id="IPR000415">
    <property type="entry name" value="Nitroreductase-like"/>
</dbReference>
<gene>
    <name evidence="7" type="primary">txxe 1055-nfrA</name>
    <name evidence="7" type="ORF">TXXE_08520</name>
</gene>
<dbReference type="RefSeq" id="WP_213484237.1">
    <property type="nucleotide sequence ID" value="NZ_CAJRAY010000038.1"/>
</dbReference>
<evidence type="ECO:0000313" key="8">
    <source>
        <dbReference type="Proteomes" id="UP000681526"/>
    </source>
</evidence>
<dbReference type="Proteomes" id="UP000681526">
    <property type="component" value="Unassembled WGS sequence"/>
</dbReference>
<dbReference type="Gene3D" id="3.40.109.10">
    <property type="entry name" value="NADH Oxidase"/>
    <property type="match status" value="1"/>
</dbReference>
<comment type="caution">
    <text evidence="7">The sequence shown here is derived from an EMBL/GenBank/DDBJ whole genome shotgun (WGS) entry which is preliminary data.</text>
</comment>
<comment type="similarity">
    <text evidence="1 5">Belongs to the flavin oxidoreductase frp family.</text>
</comment>
<keyword evidence="2 5" id="KW-0285">Flavoprotein</keyword>
<evidence type="ECO:0000256" key="2">
    <source>
        <dbReference type="ARBA" id="ARBA00022630"/>
    </source>
</evidence>
<keyword evidence="3 5" id="KW-0288">FMN</keyword>
<evidence type="ECO:0000256" key="3">
    <source>
        <dbReference type="ARBA" id="ARBA00022643"/>
    </source>
</evidence>
<dbReference type="CDD" id="cd02146">
    <property type="entry name" value="NfsA-like"/>
    <property type="match status" value="1"/>
</dbReference>
<dbReference type="InterPro" id="IPR016446">
    <property type="entry name" value="Flavin_OxRdtase_Frp"/>
</dbReference>
<keyword evidence="5" id="KW-0521">NADP</keyword>
<evidence type="ECO:0000256" key="5">
    <source>
        <dbReference type="PIRNR" id="PIRNR005426"/>
    </source>
</evidence>
<dbReference type="PIRSF" id="PIRSF005426">
    <property type="entry name" value="Frp"/>
    <property type="match status" value="1"/>
</dbReference>
<dbReference type="SUPFAM" id="SSF55469">
    <property type="entry name" value="FMN-dependent nitroreductase-like"/>
    <property type="match status" value="1"/>
</dbReference>
<dbReference type="EC" id="1.-.-.-" evidence="7"/>
<evidence type="ECO:0000256" key="4">
    <source>
        <dbReference type="ARBA" id="ARBA00023002"/>
    </source>
</evidence>
<reference evidence="7 8" key="1">
    <citation type="submission" date="2021-04" db="EMBL/GenBank/DDBJ databases">
        <authorList>
            <person name="Rakotoarivonina H."/>
        </authorList>
    </citation>
    <scope>NUCLEOTIDE SEQUENCE [LARGE SCALE GENOMIC DNA]</scope>
    <source>
        <strain evidence="7 8">XE</strain>
    </source>
</reference>
<evidence type="ECO:0000259" key="6">
    <source>
        <dbReference type="Pfam" id="PF00881"/>
    </source>
</evidence>
<dbReference type="Pfam" id="PF00881">
    <property type="entry name" value="Nitroreductase"/>
    <property type="match status" value="1"/>
</dbReference>
<dbReference type="PANTHER" id="PTHR43425">
    <property type="entry name" value="OXYGEN-INSENSITIVE NADPH NITROREDUCTASE"/>
    <property type="match status" value="1"/>
</dbReference>
<keyword evidence="8" id="KW-1185">Reference proteome</keyword>
<sequence length="250" mass="27394">MHDARYESAVLDLLMSHRSIRAFRDEPVPAGALREILRAAQQASTSSNMQAYSVIRVTDRNLRSELAAVAGQQQYVVTCPEFLVWCADMERLRIAAGLEPSDMSCNAEAFTIAAIDAALAAQNAAVAAESLGFGICYIGAIRNDIAKTAALLGLPPRVAPLFGMCIGRPDQAPLMRPRLPVQAVLHENRYDASAYADAVADYDNAHAAYLKERSGGRQSAGWSEQMRERLTRPPRRIGRFLKEQGFELTD</sequence>
<accession>A0ABM8V447</accession>
<name>A0ABM8V447_THEXY</name>
<dbReference type="EMBL" id="CAJRAY010000038">
    <property type="protein sequence ID" value="CAG5085076.1"/>
    <property type="molecule type" value="Genomic_DNA"/>
</dbReference>
<organism evidence="7 8">
    <name type="scientific">Thermobacillus xylanilyticus</name>
    <dbReference type="NCBI Taxonomy" id="76633"/>
    <lineage>
        <taxon>Bacteria</taxon>
        <taxon>Bacillati</taxon>
        <taxon>Bacillota</taxon>
        <taxon>Bacilli</taxon>
        <taxon>Bacillales</taxon>
        <taxon>Paenibacillaceae</taxon>
        <taxon>Thermobacillus</taxon>
    </lineage>
</organism>
<evidence type="ECO:0000313" key="7">
    <source>
        <dbReference type="EMBL" id="CAG5085076.1"/>
    </source>
</evidence>
<feature type="domain" description="Nitroreductase" evidence="6">
    <location>
        <begin position="15"/>
        <end position="168"/>
    </location>
</feature>
<dbReference type="NCBIfam" id="NF008033">
    <property type="entry name" value="PRK10765.1"/>
    <property type="match status" value="1"/>
</dbReference>
<dbReference type="GO" id="GO:0016491">
    <property type="term" value="F:oxidoreductase activity"/>
    <property type="evidence" value="ECO:0007669"/>
    <property type="project" value="UniProtKB-KW"/>
</dbReference>
<dbReference type="InterPro" id="IPR029479">
    <property type="entry name" value="Nitroreductase"/>
</dbReference>